<dbReference type="EMBL" id="JACMRX010000003">
    <property type="protein sequence ID" value="KAF7993288.1"/>
    <property type="molecule type" value="Genomic_DNA"/>
</dbReference>
<feature type="coiled-coil region" evidence="1">
    <location>
        <begin position="529"/>
        <end position="577"/>
    </location>
</feature>
<proteinExistence type="predicted"/>
<name>A0A835CTH5_APHGI</name>
<feature type="compositionally biased region" description="Polar residues" evidence="2">
    <location>
        <begin position="25"/>
        <end position="41"/>
    </location>
</feature>
<reference evidence="3 4" key="1">
    <citation type="submission" date="2020-08" db="EMBL/GenBank/DDBJ databases">
        <title>Aphidius gifuensis genome sequencing and assembly.</title>
        <authorList>
            <person name="Du Z."/>
        </authorList>
    </citation>
    <scope>NUCLEOTIDE SEQUENCE [LARGE SCALE GENOMIC DNA]</scope>
    <source>
        <strain evidence="3">YNYX2018</strain>
        <tissue evidence="3">Adults</tissue>
    </source>
</reference>
<feature type="coiled-coil region" evidence="1">
    <location>
        <begin position="298"/>
        <end position="489"/>
    </location>
</feature>
<gene>
    <name evidence="3" type="ORF">HCN44_006348</name>
</gene>
<feature type="region of interest" description="Disordered" evidence="2">
    <location>
        <begin position="1"/>
        <end position="101"/>
    </location>
</feature>
<evidence type="ECO:0000313" key="3">
    <source>
        <dbReference type="EMBL" id="KAF7993288.1"/>
    </source>
</evidence>
<dbReference type="Proteomes" id="UP000639338">
    <property type="component" value="Unassembled WGS sequence"/>
</dbReference>
<evidence type="ECO:0000256" key="1">
    <source>
        <dbReference type="SAM" id="Coils"/>
    </source>
</evidence>
<sequence length="585" mass="67854">MSGLKLKQAGSSGNISDVDEKTRILKTTRSATHGRSPSVTGVKSKIPKNVNQNRGGISAKSDEMAPEIFPERPNSQGNLPGRRSISRNGRPITAKQKSSALGMHRRSLESKILAQKHSLMILKKDIDEKQKNAIELVKKMNQLRDKLIAAGGDDPGKIDSIKIFTDQPNIIDNDKSMITSLKKDSTITKELIFKIKNNLDKETNGVLEFYQIEFNKNCELLKNLYDYFKDNDFIKPEILQQLIDHKNNEDNVNLNLNLSKKKYDDIKLNLDEKIDVIWNEIESSYSEIEKISSVGSDVNEMRQKLNEQFENIKNINDEKILLNDKLNSQEIKIKELENLNLNYLKEISKVEIKLKEENLLNEKKIKSYEELLKHNEEIIQDLTKKLEEAKLNKENVIVKESIDKINNDDKIEIESLKEKLKMLEETCNAKILMEKKNLSAKYQEKLINKDKELKDLKTELQKIDKTYEIAEQSRKIKSLEIEVEKLNKIVCEKEKQLLRCDEIISILKDTDESQGNSKQMKISDIMKTLEEKISQINNLEIIVKQFENQERSSQEQRTRLERRIAQLELEKNYQNNNRNKKFGII</sequence>
<evidence type="ECO:0000256" key="2">
    <source>
        <dbReference type="SAM" id="MobiDB-lite"/>
    </source>
</evidence>
<dbReference type="AlphaFoldDB" id="A0A835CTH5"/>
<feature type="coiled-coil region" evidence="1">
    <location>
        <begin position="119"/>
        <end position="146"/>
    </location>
</feature>
<evidence type="ECO:0000313" key="4">
    <source>
        <dbReference type="Proteomes" id="UP000639338"/>
    </source>
</evidence>
<organism evidence="3 4">
    <name type="scientific">Aphidius gifuensis</name>
    <name type="common">Parasitoid wasp</name>
    <dbReference type="NCBI Taxonomy" id="684658"/>
    <lineage>
        <taxon>Eukaryota</taxon>
        <taxon>Metazoa</taxon>
        <taxon>Ecdysozoa</taxon>
        <taxon>Arthropoda</taxon>
        <taxon>Hexapoda</taxon>
        <taxon>Insecta</taxon>
        <taxon>Pterygota</taxon>
        <taxon>Neoptera</taxon>
        <taxon>Endopterygota</taxon>
        <taxon>Hymenoptera</taxon>
        <taxon>Apocrita</taxon>
        <taxon>Ichneumonoidea</taxon>
        <taxon>Braconidae</taxon>
        <taxon>Aphidiinae</taxon>
        <taxon>Aphidius</taxon>
    </lineage>
</organism>
<keyword evidence="1" id="KW-0175">Coiled coil</keyword>
<comment type="caution">
    <text evidence="3">The sequence shown here is derived from an EMBL/GenBank/DDBJ whole genome shotgun (WGS) entry which is preliminary data.</text>
</comment>
<dbReference type="OrthoDB" id="8197438at2759"/>
<protein>
    <submittedName>
        <fullName evidence="3">Uncharacterized protein</fullName>
    </submittedName>
</protein>
<accession>A0A835CTH5</accession>
<keyword evidence="4" id="KW-1185">Reference proteome</keyword>